<dbReference type="PROSITE" id="PS51379">
    <property type="entry name" value="4FE4S_FER_2"/>
    <property type="match status" value="3"/>
</dbReference>
<evidence type="ECO:0000256" key="3">
    <source>
        <dbReference type="ARBA" id="ARBA00022723"/>
    </source>
</evidence>
<feature type="binding site" evidence="7">
    <location>
        <position position="160"/>
    </location>
    <ligand>
        <name>[4Fe-4S] cluster</name>
        <dbReference type="ChEBI" id="CHEBI:49883"/>
        <label>2</label>
    </ligand>
</feature>
<dbReference type="PANTHER" id="PTHR43545:SF6">
    <property type="entry name" value="FORMATE DEHYDROGENASE, NITRATE-INDUCIBLE, IRON-SULFUR SUBUNIT"/>
    <property type="match status" value="1"/>
</dbReference>
<dbReference type="InterPro" id="IPR017900">
    <property type="entry name" value="4Fe4S_Fe_S_CS"/>
</dbReference>
<keyword evidence="10" id="KW-1185">Reference proteome</keyword>
<feature type="binding site" evidence="7">
    <location>
        <position position="105"/>
    </location>
    <ligand>
        <name>[4Fe-4S] cluster</name>
        <dbReference type="ChEBI" id="CHEBI:49883"/>
        <label>4</label>
    </ligand>
</feature>
<feature type="domain" description="4Fe-4S ferredoxin-type" evidence="8">
    <location>
        <begin position="116"/>
        <end position="145"/>
    </location>
</feature>
<feature type="binding site" evidence="7">
    <location>
        <position position="172"/>
    </location>
    <ligand>
        <name>[4Fe-4S] cluster</name>
        <dbReference type="ChEBI" id="CHEBI:49883"/>
        <label>2</label>
    </ligand>
</feature>
<proteinExistence type="predicted"/>
<dbReference type="AlphaFoldDB" id="A0AA35CJJ5"/>
<feature type="binding site" evidence="7">
    <location>
        <position position="40"/>
    </location>
    <ligand>
        <name>[4Fe-4S] cluster</name>
        <dbReference type="ChEBI" id="CHEBI:49883"/>
        <label>2</label>
    </ligand>
</feature>
<evidence type="ECO:0000313" key="9">
    <source>
        <dbReference type="EMBL" id="BDG60479.1"/>
    </source>
</evidence>
<feature type="binding site" evidence="7">
    <location>
        <position position="36"/>
    </location>
    <ligand>
        <name>[4Fe-4S] cluster</name>
        <dbReference type="ChEBI" id="CHEBI:49883"/>
        <label>1</label>
    </ligand>
</feature>
<feature type="domain" description="4Fe-4S ferredoxin-type" evidence="8">
    <location>
        <begin position="21"/>
        <end position="51"/>
    </location>
</feature>
<dbReference type="PIRSF" id="PIRSF036298">
    <property type="entry name" value="FDH_4Fe4S"/>
    <property type="match status" value="1"/>
</dbReference>
<feature type="binding site" evidence="7">
    <location>
        <position position="135"/>
    </location>
    <ligand>
        <name>[4Fe-4S] cluster</name>
        <dbReference type="ChEBI" id="CHEBI:49883"/>
        <label>3</label>
    </ligand>
</feature>
<gene>
    <name evidence="9" type="primary">fdoH</name>
    <name evidence="9" type="ORF">caldi_15690</name>
</gene>
<dbReference type="GO" id="GO:0030313">
    <property type="term" value="C:cell envelope"/>
    <property type="evidence" value="ECO:0007669"/>
    <property type="project" value="UniProtKB-SubCell"/>
</dbReference>
<keyword evidence="3 7" id="KW-0479">Metal-binding</keyword>
<dbReference type="EMBL" id="AP025628">
    <property type="protein sequence ID" value="BDG60479.1"/>
    <property type="molecule type" value="Genomic_DNA"/>
</dbReference>
<keyword evidence="6 7" id="KW-0411">Iron-sulfur</keyword>
<feature type="binding site" evidence="7">
    <location>
        <position position="101"/>
    </location>
    <ligand>
        <name>[4Fe-4S] cluster</name>
        <dbReference type="ChEBI" id="CHEBI:49883"/>
        <label>3</label>
    </ligand>
</feature>
<comment type="cofactor">
    <cofactor evidence="7">
        <name>[4Fe-4S] cluster</name>
        <dbReference type="ChEBI" id="CHEBI:49883"/>
    </cofactor>
    <text evidence="7">Binds 4 [4Fe-4S] clusters per subunit.</text>
</comment>
<dbReference type="PROSITE" id="PS00198">
    <property type="entry name" value="4FE4S_FER_1"/>
    <property type="match status" value="1"/>
</dbReference>
<dbReference type="PANTHER" id="PTHR43545">
    <property type="entry name" value="FORMATE DEHYDROGENASE, NITRATE-INDUCIBLE, IRON-SULFUR SUBUNIT"/>
    <property type="match status" value="1"/>
</dbReference>
<evidence type="ECO:0000313" key="10">
    <source>
        <dbReference type="Proteomes" id="UP001163687"/>
    </source>
</evidence>
<feature type="domain" description="4Fe-4S ferredoxin-type" evidence="8">
    <location>
        <begin position="84"/>
        <end position="115"/>
    </location>
</feature>
<feature type="binding site" evidence="7">
    <location>
        <position position="157"/>
    </location>
    <ligand>
        <name>[4Fe-4S] cluster</name>
        <dbReference type="ChEBI" id="CHEBI:49883"/>
        <label>2</label>
    </ligand>
</feature>
<evidence type="ECO:0000259" key="8">
    <source>
        <dbReference type="PROSITE" id="PS51379"/>
    </source>
</evidence>
<feature type="binding site" evidence="7">
    <location>
        <position position="176"/>
    </location>
    <ligand>
        <name>[4Fe-4S] cluster</name>
        <dbReference type="ChEBI" id="CHEBI:49883"/>
        <label>1</label>
    </ligand>
</feature>
<dbReference type="RefSeq" id="WP_264844500.1">
    <property type="nucleotide sequence ID" value="NZ_AP025628.1"/>
</dbReference>
<sequence>MGRVGTWEAWQPDPRNPKQEVAMLVDVSECIGCKACEVACKHWNQNEARIEGFTGSYQSHSNLDAKTWTLIKFTEYEDPESGDIRWLFQKHNCMHCTEAGCVTACPTNALQYGDYGVVTLDQDACIGCAYCEQACPFDAIHVDRTAWDQKAQKAGKCTLCYDRISNGLQPACVKTCPTDCIKYGDRQALIEWGRKRVEELKARGFKNANLYGEHELGGLHELYVLTEPPEVYGLPVNPRVDWKVKAWKYAVQPIGKAVMGAALFGMAINWLAARRAFASAGARAGQGDSGHEGE</sequence>
<dbReference type="GO" id="GO:0051539">
    <property type="term" value="F:4 iron, 4 sulfur cluster binding"/>
    <property type="evidence" value="ECO:0007669"/>
    <property type="project" value="UniProtKB-KW"/>
</dbReference>
<keyword evidence="5 7" id="KW-0408">Iron</keyword>
<organism evidence="9 10">
    <name type="scientific">Caldinitratiruptor microaerophilus</name>
    <dbReference type="NCBI Taxonomy" id="671077"/>
    <lineage>
        <taxon>Bacteria</taxon>
        <taxon>Bacillati</taxon>
        <taxon>Bacillota</taxon>
        <taxon>Clostridia</taxon>
        <taxon>Eubacteriales</taxon>
        <taxon>Symbiobacteriaceae</taxon>
        <taxon>Caldinitratiruptor</taxon>
    </lineage>
</organism>
<dbReference type="InterPro" id="IPR014603">
    <property type="entry name" value="Formate_DH_Fe-S_su"/>
</dbReference>
<dbReference type="Gene3D" id="3.30.70.20">
    <property type="match status" value="2"/>
</dbReference>
<reference evidence="9" key="1">
    <citation type="submission" date="2022-03" db="EMBL/GenBank/DDBJ databases">
        <title>Complete genome sequence of Caldinitratiruptor microaerophilus.</title>
        <authorList>
            <person name="Mukaiyama R."/>
            <person name="Nishiyama T."/>
            <person name="Ueda K."/>
        </authorList>
    </citation>
    <scope>NUCLEOTIDE SEQUENCE</scope>
    <source>
        <strain evidence="9">JCM 16183</strain>
    </source>
</reference>
<keyword evidence="4" id="KW-0677">Repeat</keyword>
<dbReference type="GO" id="GO:0045333">
    <property type="term" value="P:cellular respiration"/>
    <property type="evidence" value="ECO:0007669"/>
    <property type="project" value="InterPro"/>
</dbReference>
<feature type="binding site" evidence="7">
    <location>
        <position position="93"/>
    </location>
    <ligand>
        <name>[4Fe-4S] cluster</name>
        <dbReference type="ChEBI" id="CHEBI:49883"/>
        <label>3</label>
    </ligand>
</feature>
<dbReference type="SUPFAM" id="SSF54862">
    <property type="entry name" value="4Fe-4S ferredoxins"/>
    <property type="match status" value="1"/>
</dbReference>
<dbReference type="Pfam" id="PF12800">
    <property type="entry name" value="Fer4_4"/>
    <property type="match status" value="1"/>
</dbReference>
<evidence type="ECO:0000256" key="4">
    <source>
        <dbReference type="ARBA" id="ARBA00022737"/>
    </source>
</evidence>
<feature type="binding site" evidence="7">
    <location>
        <position position="131"/>
    </location>
    <ligand>
        <name>[4Fe-4S] cluster</name>
        <dbReference type="ChEBI" id="CHEBI:49883"/>
        <label>4</label>
    </ligand>
</feature>
<dbReference type="Proteomes" id="UP001163687">
    <property type="component" value="Chromosome"/>
</dbReference>
<evidence type="ECO:0000256" key="5">
    <source>
        <dbReference type="ARBA" id="ARBA00023004"/>
    </source>
</evidence>
<protein>
    <submittedName>
        <fullName evidence="9">Formate dehydrogenase subunit beta</fullName>
    </submittedName>
</protein>
<name>A0AA35CJJ5_9FIRM</name>
<evidence type="ECO:0000256" key="1">
    <source>
        <dbReference type="ARBA" id="ARBA00004196"/>
    </source>
</evidence>
<feature type="binding site" evidence="7">
    <location>
        <position position="128"/>
    </location>
    <ligand>
        <name>[4Fe-4S] cluster</name>
        <dbReference type="ChEBI" id="CHEBI:49883"/>
        <label>4</label>
    </ligand>
</feature>
<dbReference type="Pfam" id="PF13247">
    <property type="entry name" value="Fer4_11"/>
    <property type="match status" value="1"/>
</dbReference>
<dbReference type="InterPro" id="IPR051555">
    <property type="entry name" value="FDH_Electron_Transfer_Unit"/>
</dbReference>
<keyword evidence="2 7" id="KW-0004">4Fe-4S</keyword>
<dbReference type="InterPro" id="IPR017896">
    <property type="entry name" value="4Fe4S_Fe-S-bd"/>
</dbReference>
<feature type="binding site" evidence="7">
    <location>
        <position position="96"/>
    </location>
    <ligand>
        <name>[4Fe-4S] cluster</name>
        <dbReference type="ChEBI" id="CHEBI:49883"/>
        <label>3</label>
    </ligand>
</feature>
<dbReference type="KEGG" id="cmic:caldi_15690"/>
<evidence type="ECO:0000256" key="6">
    <source>
        <dbReference type="ARBA" id="ARBA00023014"/>
    </source>
</evidence>
<accession>A0AA35CJJ5</accession>
<evidence type="ECO:0000256" key="7">
    <source>
        <dbReference type="PIRSR" id="PIRSR036298-50"/>
    </source>
</evidence>
<feature type="binding site" evidence="7">
    <location>
        <position position="30"/>
    </location>
    <ligand>
        <name>[4Fe-4S] cluster</name>
        <dbReference type="ChEBI" id="CHEBI:49883"/>
        <label>1</label>
    </ligand>
</feature>
<comment type="subcellular location">
    <subcellularLocation>
        <location evidence="1">Cell envelope</location>
    </subcellularLocation>
</comment>
<dbReference type="GO" id="GO:0015944">
    <property type="term" value="P:formate oxidation"/>
    <property type="evidence" value="ECO:0007669"/>
    <property type="project" value="InterPro"/>
</dbReference>
<dbReference type="GO" id="GO:0046872">
    <property type="term" value="F:metal ion binding"/>
    <property type="evidence" value="ECO:0007669"/>
    <property type="project" value="UniProtKB-KW"/>
</dbReference>
<feature type="binding site" evidence="7">
    <location>
        <position position="125"/>
    </location>
    <ligand>
        <name>[4Fe-4S] cluster</name>
        <dbReference type="ChEBI" id="CHEBI:49883"/>
        <label>4</label>
    </ligand>
</feature>
<evidence type="ECO:0000256" key="2">
    <source>
        <dbReference type="ARBA" id="ARBA00022485"/>
    </source>
</evidence>
<feature type="binding site" evidence="7">
    <location>
        <position position="33"/>
    </location>
    <ligand>
        <name>[4Fe-4S] cluster</name>
        <dbReference type="ChEBI" id="CHEBI:49883"/>
        <label>1</label>
    </ligand>
</feature>